<sequence>MDPNSWAARLTSASKRYQSAIQSRSGMKWDGFDAEMLMGFEEVDMDDDIREEYPCPFCTEYFDIVGLCCHIDDEHPVEANNGVKSFNFHCNNKIFIGDILIELSKILKTIDLVVICRGVCPVCAMRVGVDMVAHITLHHGNIFKISFFVTLDSAIISLTRDYMQHKRKSRKAGSHSTLSLLRRELREGNLQSLFGGSSRIVSSTNAAPDPLLSSFIMPMVEDYESVPSHSSAESILVKKSTTDSISERKVQQPPMSMKDKEEKAKRCDFVQGLLLSMMLDD</sequence>
<dbReference type="PANTHER" id="PTHR31875">
    <property type="entry name" value="PROTEIN DEHYDRATION-INDUCED 19"/>
    <property type="match status" value="1"/>
</dbReference>
<evidence type="ECO:0000256" key="2">
    <source>
        <dbReference type="SAM" id="MobiDB-lite"/>
    </source>
</evidence>
<dbReference type="InterPro" id="IPR008598">
    <property type="entry name" value="Di19_Zn-bd"/>
</dbReference>
<organism evidence="5 6">
    <name type="scientific">Buddleja alternifolia</name>
    <dbReference type="NCBI Taxonomy" id="168488"/>
    <lineage>
        <taxon>Eukaryota</taxon>
        <taxon>Viridiplantae</taxon>
        <taxon>Streptophyta</taxon>
        <taxon>Embryophyta</taxon>
        <taxon>Tracheophyta</taxon>
        <taxon>Spermatophyta</taxon>
        <taxon>Magnoliopsida</taxon>
        <taxon>eudicotyledons</taxon>
        <taxon>Gunneridae</taxon>
        <taxon>Pentapetalae</taxon>
        <taxon>asterids</taxon>
        <taxon>lamiids</taxon>
        <taxon>Lamiales</taxon>
        <taxon>Scrophulariaceae</taxon>
        <taxon>Buddlejeae</taxon>
        <taxon>Buddleja</taxon>
    </lineage>
</organism>
<evidence type="ECO:0000313" key="6">
    <source>
        <dbReference type="Proteomes" id="UP000826271"/>
    </source>
</evidence>
<evidence type="ECO:0000259" key="4">
    <source>
        <dbReference type="Pfam" id="PF14571"/>
    </source>
</evidence>
<proteinExistence type="inferred from homology"/>
<comment type="caution">
    <text evidence="5">The sequence shown here is derived from an EMBL/GenBank/DDBJ whole genome shotgun (WGS) entry which is preliminary data.</text>
</comment>
<feature type="domain" description="Di19 zinc-binding" evidence="3">
    <location>
        <begin position="51"/>
        <end position="83"/>
    </location>
</feature>
<feature type="domain" description="Di19 C-terminal" evidence="4">
    <location>
        <begin position="178"/>
        <end position="278"/>
    </location>
</feature>
<dbReference type="InterPro" id="IPR027935">
    <property type="entry name" value="Di19_C"/>
</dbReference>
<dbReference type="Pfam" id="PF05605">
    <property type="entry name" value="zf-Di19"/>
    <property type="match status" value="2"/>
</dbReference>
<evidence type="ECO:0000259" key="3">
    <source>
        <dbReference type="Pfam" id="PF05605"/>
    </source>
</evidence>
<dbReference type="EMBL" id="WHWC01000019">
    <property type="protein sequence ID" value="KAG8363881.1"/>
    <property type="molecule type" value="Genomic_DNA"/>
</dbReference>
<dbReference type="Proteomes" id="UP000826271">
    <property type="component" value="Unassembled WGS sequence"/>
</dbReference>
<evidence type="ECO:0000256" key="1">
    <source>
        <dbReference type="ARBA" id="ARBA00007109"/>
    </source>
</evidence>
<reference evidence="5" key="1">
    <citation type="submission" date="2019-10" db="EMBL/GenBank/DDBJ databases">
        <authorList>
            <person name="Zhang R."/>
            <person name="Pan Y."/>
            <person name="Wang J."/>
            <person name="Ma R."/>
            <person name="Yu S."/>
        </authorList>
    </citation>
    <scope>NUCLEOTIDE SEQUENCE</scope>
    <source>
        <strain evidence="5">LA-IB0</strain>
        <tissue evidence="5">Leaf</tissue>
    </source>
</reference>
<comment type="similarity">
    <text evidence="1">Belongs to the Di19 family.</text>
</comment>
<dbReference type="PANTHER" id="PTHR31875:SF26">
    <property type="entry name" value="PROTEIN DEHYDRATION-INDUCED 19-RELATED"/>
    <property type="match status" value="1"/>
</dbReference>
<gene>
    <name evidence="5" type="ORF">BUALT_Bualt19G0068600</name>
</gene>
<dbReference type="Pfam" id="PF14571">
    <property type="entry name" value="Di19_C"/>
    <property type="match status" value="1"/>
</dbReference>
<name>A0AAV6W070_9LAMI</name>
<dbReference type="AlphaFoldDB" id="A0AAV6W070"/>
<feature type="domain" description="Di19 zinc-binding" evidence="3">
    <location>
        <begin position="118"/>
        <end position="140"/>
    </location>
</feature>
<feature type="region of interest" description="Disordered" evidence="2">
    <location>
        <begin position="242"/>
        <end position="263"/>
    </location>
</feature>
<dbReference type="InterPro" id="IPR033347">
    <property type="entry name" value="Di19"/>
</dbReference>
<accession>A0AAV6W070</accession>
<protein>
    <submittedName>
        <fullName evidence="5">Uncharacterized protein</fullName>
    </submittedName>
</protein>
<keyword evidence="6" id="KW-1185">Reference proteome</keyword>
<evidence type="ECO:0000313" key="5">
    <source>
        <dbReference type="EMBL" id="KAG8363881.1"/>
    </source>
</evidence>